<name>A0A6A5JYW8_9PLEO</name>
<dbReference type="EMBL" id="ML975500">
    <property type="protein sequence ID" value="KAF1828760.1"/>
    <property type="molecule type" value="Genomic_DNA"/>
</dbReference>
<dbReference type="OrthoDB" id="3783900at2759"/>
<keyword evidence="3" id="KW-1185">Reference proteome</keyword>
<evidence type="ECO:0000256" key="1">
    <source>
        <dbReference type="SAM" id="MobiDB-lite"/>
    </source>
</evidence>
<reference evidence="2" key="1">
    <citation type="submission" date="2020-01" db="EMBL/GenBank/DDBJ databases">
        <authorList>
            <consortium name="DOE Joint Genome Institute"/>
            <person name="Haridas S."/>
            <person name="Albert R."/>
            <person name="Binder M."/>
            <person name="Bloem J."/>
            <person name="Labutti K."/>
            <person name="Salamov A."/>
            <person name="Andreopoulos B."/>
            <person name="Baker S.E."/>
            <person name="Barry K."/>
            <person name="Bills G."/>
            <person name="Bluhm B.H."/>
            <person name="Cannon C."/>
            <person name="Castanera R."/>
            <person name="Culley D.E."/>
            <person name="Daum C."/>
            <person name="Ezra D."/>
            <person name="Gonzalez J.B."/>
            <person name="Henrissat B."/>
            <person name="Kuo A."/>
            <person name="Liang C."/>
            <person name="Lipzen A."/>
            <person name="Lutzoni F."/>
            <person name="Magnuson J."/>
            <person name="Mondo S."/>
            <person name="Nolan M."/>
            <person name="Ohm R."/>
            <person name="Pangilinan J."/>
            <person name="Park H.-J."/>
            <person name="Ramirez L."/>
            <person name="Alfaro M."/>
            <person name="Sun H."/>
            <person name="Tritt A."/>
            <person name="Yoshinaga Y."/>
            <person name="Zwiers L.-H."/>
            <person name="Turgeon B.G."/>
            <person name="Goodwin S.B."/>
            <person name="Spatafora J.W."/>
            <person name="Crous P.W."/>
            <person name="Grigoriev I.V."/>
        </authorList>
    </citation>
    <scope>NUCLEOTIDE SEQUENCE</scope>
    <source>
        <strain evidence="2">P77</strain>
    </source>
</reference>
<proteinExistence type="predicted"/>
<feature type="region of interest" description="Disordered" evidence="1">
    <location>
        <begin position="318"/>
        <end position="340"/>
    </location>
</feature>
<gene>
    <name evidence="2" type="ORF">BDW02DRAFT_537596</name>
</gene>
<evidence type="ECO:0000313" key="2">
    <source>
        <dbReference type="EMBL" id="KAF1828760.1"/>
    </source>
</evidence>
<feature type="compositionally biased region" description="Low complexity" evidence="1">
    <location>
        <begin position="156"/>
        <end position="168"/>
    </location>
</feature>
<evidence type="ECO:0000313" key="3">
    <source>
        <dbReference type="Proteomes" id="UP000800040"/>
    </source>
</evidence>
<sequence length="340" mass="37345">MNGCRAHDRPRFSVGNHQRYTTGHRMHHHHTFLSISTTYHRCIPSYFSSYVLSSYCSALSVRFSLSRIIQIHMKLTTSLLLFLAYISIAHPGTRRAHTKPEQYVWDHKLSYAKGKHHFQLDRPILYHTSIQQHSPHYRPPIDEADPSSPPSWNKASYSDSPYDPSGSSMTPWDDTGRAQMLDNMDTASWGEYPPAGLDCNICPLDPRCTFSNSPSRPSPCRAQTCPLGSCKSTTECGQNAACVRDHCMCKTGFKGTGQSVRGFDGLQGVTVGVDIGVACVVPCDSLDCKEVLQVDACFQRFENGLQIHGDGVGDILETSGTAGGGVQVPGPGRGGLPARR</sequence>
<organism evidence="2 3">
    <name type="scientific">Decorospora gaudefroyi</name>
    <dbReference type="NCBI Taxonomy" id="184978"/>
    <lineage>
        <taxon>Eukaryota</taxon>
        <taxon>Fungi</taxon>
        <taxon>Dikarya</taxon>
        <taxon>Ascomycota</taxon>
        <taxon>Pezizomycotina</taxon>
        <taxon>Dothideomycetes</taxon>
        <taxon>Pleosporomycetidae</taxon>
        <taxon>Pleosporales</taxon>
        <taxon>Pleosporineae</taxon>
        <taxon>Pleosporaceae</taxon>
        <taxon>Decorospora</taxon>
    </lineage>
</organism>
<feature type="compositionally biased region" description="Gly residues" evidence="1">
    <location>
        <begin position="321"/>
        <end position="340"/>
    </location>
</feature>
<feature type="region of interest" description="Disordered" evidence="1">
    <location>
        <begin position="136"/>
        <end position="173"/>
    </location>
</feature>
<dbReference type="Proteomes" id="UP000800040">
    <property type="component" value="Unassembled WGS sequence"/>
</dbReference>
<accession>A0A6A5JYW8</accession>
<dbReference type="AlphaFoldDB" id="A0A6A5JYW8"/>
<protein>
    <submittedName>
        <fullName evidence="2">Uncharacterized protein</fullName>
    </submittedName>
</protein>